<reference evidence="1 2" key="2">
    <citation type="submission" date="2014-10" db="EMBL/GenBank/DDBJ databases">
        <title>Comparative genomics of the Paenibacillus odorifer group.</title>
        <authorList>
            <person name="Tsai Y.-C."/>
            <person name="Martin N."/>
            <person name="Korlach J."/>
            <person name="Wiedmann M."/>
        </authorList>
    </citation>
    <scope>NUCLEOTIDE SEQUENCE [LARGE SCALE GENOMIC DNA]</scope>
    <source>
        <strain evidence="1 2">DSM 18334</strain>
    </source>
</reference>
<reference evidence="1 2" key="1">
    <citation type="submission" date="2014-08" db="EMBL/GenBank/DDBJ databases">
        <authorList>
            <person name="den Bakker H.C."/>
        </authorList>
    </citation>
    <scope>NUCLEOTIDE SEQUENCE [LARGE SCALE GENOMIC DNA]</scope>
    <source>
        <strain evidence="1 2">DSM 18334</strain>
    </source>
</reference>
<evidence type="ECO:0000313" key="2">
    <source>
        <dbReference type="Proteomes" id="UP000029734"/>
    </source>
</evidence>
<proteinExistence type="predicted"/>
<sequence length="268" mass="29800">MDNVIFNRQDHTVAGLNRPAGPCEYSLALPFPITAVKTLTWTNGEKQKADENGQLLYKSQPILDENNQETYNEVITARIPTAWEERTQEYSLVNEDGSRTLLTNTTQVPVEWEELQPAMVSNVEQYQVSFTEQPSLFTYDELQVAKLISIKKAYSGVQLVYYDEDFEPSGFSTDLAEHAANMGDGVLAVHPNGKCRTTKLPLGKIADTIQLYLEAQAGITVEVGATVTGFTEVVQGIAQLPVPTNELYVRFTNTTDSYKEVYAFGILA</sequence>
<dbReference type="STRING" id="268407.PWYN_23445"/>
<dbReference type="AlphaFoldDB" id="A0A098M695"/>
<dbReference type="Proteomes" id="UP000029734">
    <property type="component" value="Unassembled WGS sequence"/>
</dbReference>
<organism evidence="1 2">
    <name type="scientific">Paenibacillus wynnii</name>
    <dbReference type="NCBI Taxonomy" id="268407"/>
    <lineage>
        <taxon>Bacteria</taxon>
        <taxon>Bacillati</taxon>
        <taxon>Bacillota</taxon>
        <taxon>Bacilli</taxon>
        <taxon>Bacillales</taxon>
        <taxon>Paenibacillaceae</taxon>
        <taxon>Paenibacillus</taxon>
    </lineage>
</organism>
<dbReference type="EMBL" id="JQCR01000003">
    <property type="protein sequence ID" value="KGE17558.1"/>
    <property type="molecule type" value="Genomic_DNA"/>
</dbReference>
<evidence type="ECO:0000313" key="1">
    <source>
        <dbReference type="EMBL" id="KGE17558.1"/>
    </source>
</evidence>
<dbReference type="eggNOG" id="ENOG5033UC2">
    <property type="taxonomic scope" value="Bacteria"/>
</dbReference>
<name>A0A098M695_9BACL</name>
<keyword evidence="2" id="KW-1185">Reference proteome</keyword>
<dbReference type="OrthoDB" id="2579153at2"/>
<protein>
    <submittedName>
        <fullName evidence="1">Uncharacterized protein</fullName>
    </submittedName>
</protein>
<comment type="caution">
    <text evidence="1">The sequence shown here is derived from an EMBL/GenBank/DDBJ whole genome shotgun (WGS) entry which is preliminary data.</text>
</comment>
<dbReference type="RefSeq" id="WP_036656550.1">
    <property type="nucleotide sequence ID" value="NZ_JQCR01000003.1"/>
</dbReference>
<accession>A0A098M695</accession>
<gene>
    <name evidence="1" type="ORF">PWYN_23445</name>
</gene>